<dbReference type="CDD" id="cd09884">
    <property type="entry name" value="PIN_Smg5-like"/>
    <property type="match status" value="1"/>
</dbReference>
<feature type="region of interest" description="Disordered" evidence="6">
    <location>
        <begin position="436"/>
        <end position="560"/>
    </location>
</feature>
<evidence type="ECO:0000256" key="4">
    <source>
        <dbReference type="ARBA" id="ARBA00023161"/>
    </source>
</evidence>
<dbReference type="InterPro" id="IPR002716">
    <property type="entry name" value="PIN_dom"/>
</dbReference>
<evidence type="ECO:0000259" key="7">
    <source>
        <dbReference type="Pfam" id="PF10373"/>
    </source>
</evidence>
<evidence type="ECO:0000259" key="8">
    <source>
        <dbReference type="Pfam" id="PF10374"/>
    </source>
</evidence>
<accession>A0A5E4QZ77</accession>
<dbReference type="InterPro" id="IPR018834">
    <property type="entry name" value="DNA/RNA-bd_Est1-type"/>
</dbReference>
<proteinExistence type="predicted"/>
<feature type="domain" description="DNA/RNA-binding" evidence="7">
    <location>
        <begin position="194"/>
        <end position="406"/>
    </location>
</feature>
<protein>
    <recommendedName>
        <fullName evidence="12">PIN domain-containing protein</fullName>
    </recommendedName>
</protein>
<evidence type="ECO:0000256" key="6">
    <source>
        <dbReference type="SAM" id="MobiDB-lite"/>
    </source>
</evidence>
<evidence type="ECO:0000313" key="10">
    <source>
        <dbReference type="EMBL" id="VVD02403.1"/>
    </source>
</evidence>
<reference evidence="10 11" key="1">
    <citation type="submission" date="2017-07" db="EMBL/GenBank/DDBJ databases">
        <authorList>
            <person name="Talla V."/>
            <person name="Backstrom N."/>
        </authorList>
    </citation>
    <scope>NUCLEOTIDE SEQUENCE [LARGE SCALE GENOMIC DNA]</scope>
</reference>
<feature type="compositionally biased region" description="Acidic residues" evidence="6">
    <location>
        <begin position="493"/>
        <end position="512"/>
    </location>
</feature>
<evidence type="ECO:0000256" key="1">
    <source>
        <dbReference type="ARBA" id="ARBA00004123"/>
    </source>
</evidence>
<keyword evidence="5" id="KW-0539">Nucleus</keyword>
<gene>
    <name evidence="10" type="ORF">LSINAPIS_LOCUS12624</name>
</gene>
<comment type="subcellular location">
    <subcellularLocation>
        <location evidence="2">Cytoplasm</location>
    </subcellularLocation>
    <subcellularLocation>
        <location evidence="1">Nucleus</location>
    </subcellularLocation>
</comment>
<evidence type="ECO:0000259" key="9">
    <source>
        <dbReference type="Pfam" id="PF13638"/>
    </source>
</evidence>
<dbReference type="AlphaFoldDB" id="A0A5E4QZ77"/>
<organism evidence="10 11">
    <name type="scientific">Leptidea sinapis</name>
    <dbReference type="NCBI Taxonomy" id="189913"/>
    <lineage>
        <taxon>Eukaryota</taxon>
        <taxon>Metazoa</taxon>
        <taxon>Ecdysozoa</taxon>
        <taxon>Arthropoda</taxon>
        <taxon>Hexapoda</taxon>
        <taxon>Insecta</taxon>
        <taxon>Pterygota</taxon>
        <taxon>Neoptera</taxon>
        <taxon>Endopterygota</taxon>
        <taxon>Lepidoptera</taxon>
        <taxon>Glossata</taxon>
        <taxon>Ditrysia</taxon>
        <taxon>Papilionoidea</taxon>
        <taxon>Pieridae</taxon>
        <taxon>Dismorphiinae</taxon>
        <taxon>Leptidea</taxon>
    </lineage>
</organism>
<evidence type="ECO:0000256" key="3">
    <source>
        <dbReference type="ARBA" id="ARBA00022490"/>
    </source>
</evidence>
<name>A0A5E4QZ77_9NEOP</name>
<dbReference type="Pfam" id="PF10373">
    <property type="entry name" value="EST1_DNA_bind"/>
    <property type="match status" value="1"/>
</dbReference>
<feature type="domain" description="PIN" evidence="9">
    <location>
        <begin position="762"/>
        <end position="864"/>
    </location>
</feature>
<dbReference type="Gene3D" id="3.40.50.1010">
    <property type="entry name" value="5'-nuclease"/>
    <property type="match status" value="1"/>
</dbReference>
<dbReference type="EMBL" id="FZQP02006055">
    <property type="protein sequence ID" value="VVD02403.1"/>
    <property type="molecule type" value="Genomic_DNA"/>
</dbReference>
<keyword evidence="11" id="KW-1185">Reference proteome</keyword>
<keyword evidence="4" id="KW-0866">Nonsense-mediated mRNA decay</keyword>
<feature type="domain" description="Telomerase activating protein Est1-like N-terminal" evidence="8">
    <location>
        <begin position="78"/>
        <end position="184"/>
    </location>
</feature>
<evidence type="ECO:0008006" key="12">
    <source>
        <dbReference type="Google" id="ProtNLM"/>
    </source>
</evidence>
<keyword evidence="3" id="KW-0963">Cytoplasm</keyword>
<sequence length="937" mass="107799">MKNGCHEYFDTKIADRSEQAKKVYRYVTDVARRVGEVTSGSKEIADLFTVQIEIQRQKLRDNCEKLFFLDPLNYGKKSLELLWRKVYYDTISSAKKLRESNSQYDGYIQLLIAGGIGQFHHFMARIQADMKVQIKDLDYSPLYYDEENEEDMNKETPEDENQLGRTVLYSCLIYLGDLSRYQIEIFNNFEASVAARYYLQAAQIDLSSGMPFNQLGNLYLDKNYNLDSVSSYIHCLSCLIPFEGALGNLNKIFEKNNQFCNTVVDMETCTQSEHLQHTIANFFYLIEKWYFGKDDINISKMCSNVMQQLKIAMDFKRIPYPDINKNFDDYTQAVDEENTNPSYLNLNMIHNIVKICLFTLVRVKEIDESKAFSCKAFTLAFLSQILQKLHTQLEALGLKNPATKYYSKFKSNIINTDLKPISDDAEIEKTSEKKIEETLINDNSDEHKEEKESVSDDGIEATISNGDVKKKTPRRRRRRRVTSSESSNKSDTDSDDSEVMSDNNCSEDEDLSDSSYHSEDDPSETSVSDNEYVEEKSLPTNKEQTIKVPNKTDTVPQSNINNGIENEIDVDGIKNFLLGENFLPSLKLLQDWAMTEKDLILSCGDSGEALFQCVVNLLNIFNHYFDHINNNTFADSKLHILVKAQNIAKKFKLEFKSIPLPEDINLRGTNIGKFDKDAAEWQIMDKLKPTVCEENIIRILNFIDFGNQIAKIVPRIKFNRTLKIFYLKKVYSLKVNTKLNHKRSREWHNSKKIAEGPSLLAVDTSTLQKHLRRVKQLVKTKNFIFLVPTIVLQELDELKRDCSAARDAIRWLEFQLKSGCRFLRTQRPGQSKPLPLLKCPRKAPPFVHNFLQILEFCNHFTEEKQSQGGNGDPESTIQAKSAPLLVLLVGIELGKSEEQYKDFSLIGAAQSAGVSIEHIGEFYTKWRHSNHKNSKKR</sequence>
<feature type="compositionally biased region" description="Polar residues" evidence="6">
    <location>
        <begin position="551"/>
        <end position="560"/>
    </location>
</feature>
<evidence type="ECO:0000256" key="2">
    <source>
        <dbReference type="ARBA" id="ARBA00004496"/>
    </source>
</evidence>
<evidence type="ECO:0000313" key="11">
    <source>
        <dbReference type="Proteomes" id="UP000324832"/>
    </source>
</evidence>
<dbReference type="PANTHER" id="PTHR15696:SF7">
    <property type="entry name" value="NONSENSE-MEDIATED MRNA DECAY FACTOR"/>
    <property type="match status" value="1"/>
</dbReference>
<feature type="compositionally biased region" description="Basic and acidic residues" evidence="6">
    <location>
        <begin position="444"/>
        <end position="454"/>
    </location>
</feature>
<dbReference type="InterPro" id="IPR011990">
    <property type="entry name" value="TPR-like_helical_dom_sf"/>
</dbReference>
<dbReference type="SUPFAM" id="SSF48452">
    <property type="entry name" value="TPR-like"/>
    <property type="match status" value="1"/>
</dbReference>
<dbReference type="GO" id="GO:0042162">
    <property type="term" value="F:telomeric DNA binding"/>
    <property type="evidence" value="ECO:0007669"/>
    <property type="project" value="TreeGrafter"/>
</dbReference>
<dbReference type="GO" id="GO:0005697">
    <property type="term" value="C:telomerase holoenzyme complex"/>
    <property type="evidence" value="ECO:0007669"/>
    <property type="project" value="TreeGrafter"/>
</dbReference>
<dbReference type="PANTHER" id="PTHR15696">
    <property type="entry name" value="SMG-7 SUPPRESSOR WITH MORPHOLOGICAL EFFECT ON GENITALIA PROTEIN 7"/>
    <property type="match status" value="1"/>
</dbReference>
<dbReference type="InterPro" id="IPR019458">
    <property type="entry name" value="Est1-like_N"/>
</dbReference>
<dbReference type="InterPro" id="IPR045153">
    <property type="entry name" value="Est1/Ebs1-like"/>
</dbReference>
<feature type="compositionally biased region" description="Basic residues" evidence="6">
    <location>
        <begin position="471"/>
        <end position="481"/>
    </location>
</feature>
<dbReference type="Pfam" id="PF13638">
    <property type="entry name" value="PIN_4"/>
    <property type="match status" value="1"/>
</dbReference>
<dbReference type="Proteomes" id="UP000324832">
    <property type="component" value="Unassembled WGS sequence"/>
</dbReference>
<dbReference type="Gene3D" id="1.25.40.10">
    <property type="entry name" value="Tetratricopeptide repeat domain"/>
    <property type="match status" value="1"/>
</dbReference>
<dbReference type="GO" id="GO:0070034">
    <property type="term" value="F:telomerase RNA binding"/>
    <property type="evidence" value="ECO:0007669"/>
    <property type="project" value="TreeGrafter"/>
</dbReference>
<dbReference type="Pfam" id="PF10374">
    <property type="entry name" value="EST1"/>
    <property type="match status" value="1"/>
</dbReference>
<dbReference type="GO" id="GO:0000184">
    <property type="term" value="P:nuclear-transcribed mRNA catabolic process, nonsense-mediated decay"/>
    <property type="evidence" value="ECO:0007669"/>
    <property type="project" value="UniProtKB-KW"/>
</dbReference>
<evidence type="ECO:0000256" key="5">
    <source>
        <dbReference type="ARBA" id="ARBA00023242"/>
    </source>
</evidence>
<dbReference type="GO" id="GO:0005737">
    <property type="term" value="C:cytoplasm"/>
    <property type="evidence" value="ECO:0007669"/>
    <property type="project" value="UniProtKB-SubCell"/>
</dbReference>